<dbReference type="Proteomes" id="UP000240830">
    <property type="component" value="Unassembled WGS sequence"/>
</dbReference>
<feature type="region of interest" description="Disordered" evidence="1">
    <location>
        <begin position="243"/>
        <end position="346"/>
    </location>
</feature>
<feature type="compositionally biased region" description="Polar residues" evidence="1">
    <location>
        <begin position="243"/>
        <end position="253"/>
    </location>
</feature>
<dbReference type="PROSITE" id="PS50330">
    <property type="entry name" value="UIM"/>
    <property type="match status" value="1"/>
</dbReference>
<gene>
    <name evidence="2" type="ORF">PSACC_03202</name>
</gene>
<name>A0A2H9TGQ5_9FUNG</name>
<accession>A0A2H9TGQ5</accession>
<feature type="compositionally biased region" description="Basic and acidic residues" evidence="1">
    <location>
        <begin position="168"/>
        <end position="208"/>
    </location>
</feature>
<feature type="compositionally biased region" description="Low complexity" evidence="1">
    <location>
        <begin position="255"/>
        <end position="277"/>
    </location>
</feature>
<dbReference type="EMBL" id="MTSL01000199">
    <property type="protein sequence ID" value="PJF16972.1"/>
    <property type="molecule type" value="Genomic_DNA"/>
</dbReference>
<feature type="region of interest" description="Disordered" evidence="1">
    <location>
        <begin position="168"/>
        <end position="230"/>
    </location>
</feature>
<proteinExistence type="predicted"/>
<sequence length="615" mass="66622">MTPTESNFDWPRVVIFAMNMNYLCMAFLLAVGASGSKKLLSEPTGVNTSMLQIEHSGARTKMVSYCSGAHATLVTSGNRLTIEENGAFVMVIRDKTLFYPKSVFYVNDMPATEPAILGAGPGSFWNHIGMGMPSEEDDLARAIRLSLQDVAHGGQEDDDIAEALRRSLQDVNGEEREEKSEEREEESVGREEKSVGREEESEERESKNESLGPSDYSESHDENVKSPRRSAKCPRTVFFLSNDSESSASTKSCDGNINNGEKSSSISNGSEVSSIQSLDASGSSELVPSFEEVRSNSRSGAEKRSCSSSGESERPLKRRRIEPKAAALARPPPTETKSAEDDAVEHLSGRPMSVMEREGVNVPFRNSKGATVILEEGDLVVTVMNVSLGAQIKLASLLNILFTVDTAVNMTKLGTNSSGIVPVHITGQFFQSFLSIKELEEKTKGTHQPSEVVADQKFVIDPKVTFQGRPSGVRMSRPDSEDLLVALNGSHAIQASATMDKDGKSILLSMKGGACALLVRNGDIVNTETLPYTESQEPAVQPGHSCTEKIAVEDEDVVLLFVPIGGKVQTTLGAWAMSVGFSSDEMKEYSQKAYELLAPKSDVAVLITRISKAQQ</sequence>
<dbReference type="SMART" id="SM00726">
    <property type="entry name" value="UIM"/>
    <property type="match status" value="2"/>
</dbReference>
<dbReference type="Pfam" id="PF02809">
    <property type="entry name" value="UIM"/>
    <property type="match status" value="2"/>
</dbReference>
<evidence type="ECO:0000256" key="1">
    <source>
        <dbReference type="SAM" id="MobiDB-lite"/>
    </source>
</evidence>
<evidence type="ECO:0000313" key="3">
    <source>
        <dbReference type="Proteomes" id="UP000240830"/>
    </source>
</evidence>
<comment type="caution">
    <text evidence="2">The sequence shown here is derived from an EMBL/GenBank/DDBJ whole genome shotgun (WGS) entry which is preliminary data.</text>
</comment>
<reference evidence="2 3" key="1">
    <citation type="submission" date="2016-10" db="EMBL/GenBank/DDBJ databases">
        <title>The genome of Paramicrosporidium saccamoebae is the missing link in understanding Cryptomycota and Microsporidia evolution.</title>
        <authorList>
            <person name="Quandt C.A."/>
            <person name="Beaudet D."/>
            <person name="Corsaro D."/>
            <person name="Michel R."/>
            <person name="Corradi N."/>
            <person name="James T."/>
        </authorList>
    </citation>
    <scope>NUCLEOTIDE SEQUENCE [LARGE SCALE GENOMIC DNA]</scope>
    <source>
        <strain evidence="2 3">KSL3</strain>
    </source>
</reference>
<evidence type="ECO:0000313" key="2">
    <source>
        <dbReference type="EMBL" id="PJF16972.1"/>
    </source>
</evidence>
<protein>
    <submittedName>
        <fullName evidence="2">Uncharacterized protein</fullName>
    </submittedName>
</protein>
<feature type="compositionally biased region" description="Basic and acidic residues" evidence="1">
    <location>
        <begin position="291"/>
        <end position="315"/>
    </location>
</feature>
<dbReference type="InterPro" id="IPR003903">
    <property type="entry name" value="UIM_dom"/>
</dbReference>
<feature type="compositionally biased region" description="Basic and acidic residues" evidence="1">
    <location>
        <begin position="337"/>
        <end position="346"/>
    </location>
</feature>
<keyword evidence="3" id="KW-1185">Reference proteome</keyword>
<dbReference type="AlphaFoldDB" id="A0A2H9TGQ5"/>
<organism evidence="2 3">
    <name type="scientific">Paramicrosporidium saccamoebae</name>
    <dbReference type="NCBI Taxonomy" id="1246581"/>
    <lineage>
        <taxon>Eukaryota</taxon>
        <taxon>Fungi</taxon>
        <taxon>Fungi incertae sedis</taxon>
        <taxon>Cryptomycota</taxon>
        <taxon>Cryptomycota incertae sedis</taxon>
        <taxon>Paramicrosporidium</taxon>
    </lineage>
</organism>